<evidence type="ECO:0000313" key="2">
    <source>
        <dbReference type="Proteomes" id="UP000290900"/>
    </source>
</evidence>
<dbReference type="GO" id="GO:0032049">
    <property type="term" value="P:cardiolipin biosynthetic process"/>
    <property type="evidence" value="ECO:0007669"/>
    <property type="project" value="TreeGrafter"/>
</dbReference>
<reference evidence="1 2" key="1">
    <citation type="submission" date="2018-12" db="EMBL/GenBank/DDBJ databases">
        <authorList>
            <person name="Tiukova I."/>
            <person name="Dainat J."/>
        </authorList>
    </citation>
    <scope>NUCLEOTIDE SEQUENCE [LARGE SCALE GENOMIC DNA]</scope>
</reference>
<dbReference type="FunFam" id="3.40.50.1000:FF:000165">
    <property type="entry name" value="HAD superfamily phosphatase"/>
    <property type="match status" value="1"/>
</dbReference>
<dbReference type="Proteomes" id="UP000290900">
    <property type="component" value="Unassembled WGS sequence"/>
</dbReference>
<dbReference type="EMBL" id="CAACVR010000002">
    <property type="protein sequence ID" value="VEU20168.1"/>
    <property type="molecule type" value="Genomic_DNA"/>
</dbReference>
<dbReference type="InterPro" id="IPR006549">
    <property type="entry name" value="HAD-SF_hydro_IIIA"/>
</dbReference>
<dbReference type="InterPro" id="IPR023214">
    <property type="entry name" value="HAD_sf"/>
</dbReference>
<dbReference type="InterPro" id="IPR010021">
    <property type="entry name" value="PGPP1/Gep4"/>
</dbReference>
<dbReference type="InParanoid" id="A0A448YH01"/>
<organism evidence="1 2">
    <name type="scientific">Brettanomyces naardenensis</name>
    <name type="common">Yeast</name>
    <dbReference type="NCBI Taxonomy" id="13370"/>
    <lineage>
        <taxon>Eukaryota</taxon>
        <taxon>Fungi</taxon>
        <taxon>Dikarya</taxon>
        <taxon>Ascomycota</taxon>
        <taxon>Saccharomycotina</taxon>
        <taxon>Pichiomycetes</taxon>
        <taxon>Pichiales</taxon>
        <taxon>Pichiaceae</taxon>
        <taxon>Brettanomyces</taxon>
    </lineage>
</organism>
<name>A0A448YH01_BRENA</name>
<dbReference type="STRING" id="13370.A0A448YH01"/>
<dbReference type="InterPro" id="IPR027706">
    <property type="entry name" value="PGP_Pase"/>
</dbReference>
<dbReference type="NCBIfam" id="TIGR01668">
    <property type="entry name" value="YqeG_hyp_ppase"/>
    <property type="match status" value="1"/>
</dbReference>
<dbReference type="GO" id="GO:0008962">
    <property type="term" value="F:phosphatidylglycerophosphatase activity"/>
    <property type="evidence" value="ECO:0007669"/>
    <property type="project" value="InterPro"/>
</dbReference>
<accession>A0A448YH01</accession>
<sequence length="196" mass="21934">MLGANLSGTLNSLRLVTRPELCVPHLTIPTFNDLPVPIVIPGRNQPKAVVLDKDNCFAVPHDNKVFPEYAAKWKELRECYPGSRLLIVSNTAGTTDDVDQEQAITIENNTQVPVLRHSTKKPGCYEEIMEYFRGKGVCDSAEDVAVVGDRLFTDILMANLMGASGVWVSKGVVNSDNWLINFERRFYQGVLNRRRN</sequence>
<dbReference type="SUPFAM" id="SSF56784">
    <property type="entry name" value="HAD-like"/>
    <property type="match status" value="1"/>
</dbReference>
<protein>
    <submittedName>
        <fullName evidence="1">DEKNAAC100954</fullName>
    </submittedName>
</protein>
<dbReference type="NCBIfam" id="TIGR01662">
    <property type="entry name" value="HAD-SF-IIIA"/>
    <property type="match status" value="1"/>
</dbReference>
<dbReference type="PANTHER" id="PTHR19288">
    <property type="entry name" value="4-NITROPHENYLPHOSPHATASE-RELATED"/>
    <property type="match status" value="1"/>
</dbReference>
<dbReference type="FunCoup" id="A0A448YH01">
    <property type="interactions" value="43"/>
</dbReference>
<dbReference type="Pfam" id="PF09419">
    <property type="entry name" value="PGP_phosphatase"/>
    <property type="match status" value="1"/>
</dbReference>
<dbReference type="GO" id="GO:0005739">
    <property type="term" value="C:mitochondrion"/>
    <property type="evidence" value="ECO:0007669"/>
    <property type="project" value="TreeGrafter"/>
</dbReference>
<gene>
    <name evidence="1" type="ORF">BRENAR_LOCUS903</name>
</gene>
<dbReference type="Gene3D" id="3.40.50.1000">
    <property type="entry name" value="HAD superfamily/HAD-like"/>
    <property type="match status" value="1"/>
</dbReference>
<keyword evidence="2" id="KW-1185">Reference proteome</keyword>
<dbReference type="AlphaFoldDB" id="A0A448YH01"/>
<evidence type="ECO:0000313" key="1">
    <source>
        <dbReference type="EMBL" id="VEU20168.1"/>
    </source>
</evidence>
<dbReference type="PANTHER" id="PTHR19288:SF25">
    <property type="entry name" value="PHOSPHATIDYLGLYCEROPHOSPHATASE GEP4, MITOCHONDRIAL"/>
    <property type="match status" value="1"/>
</dbReference>
<dbReference type="InterPro" id="IPR036412">
    <property type="entry name" value="HAD-like_sf"/>
</dbReference>
<proteinExistence type="predicted"/>
<dbReference type="OrthoDB" id="198652at2759"/>